<dbReference type="AlphaFoldDB" id="A0A154PJH4"/>
<dbReference type="Proteomes" id="UP000076502">
    <property type="component" value="Unassembled WGS sequence"/>
</dbReference>
<accession>A0A154PJH4</accession>
<reference evidence="1 2" key="1">
    <citation type="submission" date="2015-07" db="EMBL/GenBank/DDBJ databases">
        <title>The genome of Dufourea novaeangliae.</title>
        <authorList>
            <person name="Pan H."/>
            <person name="Kapheim K."/>
        </authorList>
    </citation>
    <scope>NUCLEOTIDE SEQUENCE [LARGE SCALE GENOMIC DNA]</scope>
    <source>
        <strain evidence="1">0120121106</strain>
        <tissue evidence="1">Whole body</tissue>
    </source>
</reference>
<dbReference type="EMBL" id="KQ434910">
    <property type="protein sequence ID" value="KZC11350.1"/>
    <property type="molecule type" value="Genomic_DNA"/>
</dbReference>
<keyword evidence="2" id="KW-1185">Reference proteome</keyword>
<evidence type="ECO:0000313" key="2">
    <source>
        <dbReference type="Proteomes" id="UP000076502"/>
    </source>
</evidence>
<sequence length="60" mass="7363">MNMYCMVIPYEDMQQMDTHLYESIRWRLEEVQQTYRSKRYFHGSQCVSFFLNCPVNGIML</sequence>
<gene>
    <name evidence="1" type="ORF">WN55_02584</name>
</gene>
<name>A0A154PJH4_DUFNO</name>
<proteinExistence type="predicted"/>
<protein>
    <submittedName>
        <fullName evidence="1">Uncharacterized protein</fullName>
    </submittedName>
</protein>
<organism evidence="1 2">
    <name type="scientific">Dufourea novaeangliae</name>
    <name type="common">Sweat bee</name>
    <dbReference type="NCBI Taxonomy" id="178035"/>
    <lineage>
        <taxon>Eukaryota</taxon>
        <taxon>Metazoa</taxon>
        <taxon>Ecdysozoa</taxon>
        <taxon>Arthropoda</taxon>
        <taxon>Hexapoda</taxon>
        <taxon>Insecta</taxon>
        <taxon>Pterygota</taxon>
        <taxon>Neoptera</taxon>
        <taxon>Endopterygota</taxon>
        <taxon>Hymenoptera</taxon>
        <taxon>Apocrita</taxon>
        <taxon>Aculeata</taxon>
        <taxon>Apoidea</taxon>
        <taxon>Anthophila</taxon>
        <taxon>Halictidae</taxon>
        <taxon>Rophitinae</taxon>
        <taxon>Dufourea</taxon>
    </lineage>
</organism>
<evidence type="ECO:0000313" key="1">
    <source>
        <dbReference type="EMBL" id="KZC11350.1"/>
    </source>
</evidence>